<dbReference type="InterPro" id="IPR022791">
    <property type="entry name" value="L-PG_synthase/AglD"/>
</dbReference>
<feature type="transmembrane region" description="Helical" evidence="7">
    <location>
        <begin position="292"/>
        <end position="313"/>
    </location>
</feature>
<dbReference type="AlphaFoldDB" id="A0A934NDS0"/>
<evidence type="ECO:0000256" key="5">
    <source>
        <dbReference type="ARBA" id="ARBA00023136"/>
    </source>
</evidence>
<dbReference type="Proteomes" id="UP000614410">
    <property type="component" value="Unassembled WGS sequence"/>
</dbReference>
<evidence type="ECO:0000256" key="6">
    <source>
        <dbReference type="SAM" id="MobiDB-lite"/>
    </source>
</evidence>
<evidence type="ECO:0000256" key="1">
    <source>
        <dbReference type="ARBA" id="ARBA00004651"/>
    </source>
</evidence>
<dbReference type="EMBL" id="JAEKNN010000005">
    <property type="protein sequence ID" value="MBJ7607988.1"/>
    <property type="molecule type" value="Genomic_DNA"/>
</dbReference>
<dbReference type="GO" id="GO:0005886">
    <property type="term" value="C:plasma membrane"/>
    <property type="evidence" value="ECO:0007669"/>
    <property type="project" value="UniProtKB-SubCell"/>
</dbReference>
<evidence type="ECO:0000256" key="2">
    <source>
        <dbReference type="ARBA" id="ARBA00022475"/>
    </source>
</evidence>
<proteinExistence type="predicted"/>
<name>A0A934NDS0_9BACT</name>
<keyword evidence="4 7" id="KW-1133">Transmembrane helix</keyword>
<accession>A0A934NDS0</accession>
<comment type="caution">
    <text evidence="8">The sequence shown here is derived from an EMBL/GenBank/DDBJ whole genome shotgun (WGS) entry which is preliminary data.</text>
</comment>
<feature type="transmembrane region" description="Helical" evidence="7">
    <location>
        <begin position="40"/>
        <end position="61"/>
    </location>
</feature>
<protein>
    <submittedName>
        <fullName evidence="8">Flippase-like domain-containing protein</fullName>
    </submittedName>
</protein>
<keyword evidence="3 7" id="KW-0812">Transmembrane</keyword>
<evidence type="ECO:0000313" key="8">
    <source>
        <dbReference type="EMBL" id="MBJ7607988.1"/>
    </source>
</evidence>
<evidence type="ECO:0000256" key="7">
    <source>
        <dbReference type="SAM" id="Phobius"/>
    </source>
</evidence>
<feature type="transmembrane region" description="Helical" evidence="7">
    <location>
        <begin position="67"/>
        <end position="84"/>
    </location>
</feature>
<keyword evidence="2" id="KW-1003">Cell membrane</keyword>
<feature type="transmembrane region" description="Helical" evidence="7">
    <location>
        <begin position="225"/>
        <end position="248"/>
    </location>
</feature>
<feature type="transmembrane region" description="Helical" evidence="7">
    <location>
        <begin position="170"/>
        <end position="190"/>
    </location>
</feature>
<sequence length="371" mass="39831">MINRALGRVAGAVHAAWDASQRHRTLGAMARLLKHHTMEIIAVLCLLALVLAVNPAALGGVFARTDVALVLLMLPVTIGTYLARSLGWWFTLRRVGVDVDIPHSVAVEFAGQTMVFMPTGDLARIALIKEVTGTPRTSGELTATIAFQELLFMTLMGLGVLPRVARHPDIALLVIAMVLIHLLILTVIIWKPAYDWAIGLVEKVKLLRRFDSQLRSIRPAFVELLHLRVVVPVLLCNALAVFLSYLLFYLALHAVGANQVSFIAAMFVLALSFVISGISLIPGGVGLFEGLLTVLVIANGVPVAAGAAAGLLFRGFNDVLMAGMGAVFLVLIRRGHLHEAPSRRRGAASGETSTARSSAGTPRESQEARRA</sequence>
<evidence type="ECO:0000256" key="3">
    <source>
        <dbReference type="ARBA" id="ARBA00022692"/>
    </source>
</evidence>
<evidence type="ECO:0000313" key="9">
    <source>
        <dbReference type="Proteomes" id="UP000614410"/>
    </source>
</evidence>
<organism evidence="8 9">
    <name type="scientific">Candidatus Amunia macphersoniae</name>
    <dbReference type="NCBI Taxonomy" id="3127014"/>
    <lineage>
        <taxon>Bacteria</taxon>
        <taxon>Bacillati</taxon>
        <taxon>Candidatus Dormiibacterota</taxon>
        <taxon>Candidatus Dormibacteria</taxon>
        <taxon>Candidatus Aeolococcales</taxon>
        <taxon>Candidatus Aeolococcaceae</taxon>
        <taxon>Candidatus Amunia</taxon>
    </lineage>
</organism>
<keyword evidence="5 7" id="KW-0472">Membrane</keyword>
<gene>
    <name evidence="8" type="ORF">JF887_00955</name>
</gene>
<dbReference type="Pfam" id="PF03706">
    <property type="entry name" value="LPG_synthase_TM"/>
    <property type="match status" value="1"/>
</dbReference>
<feature type="transmembrane region" description="Helical" evidence="7">
    <location>
        <begin position="260"/>
        <end position="280"/>
    </location>
</feature>
<dbReference type="PANTHER" id="PTHR39087:SF2">
    <property type="entry name" value="UPF0104 MEMBRANE PROTEIN MJ1595"/>
    <property type="match status" value="1"/>
</dbReference>
<feature type="compositionally biased region" description="Polar residues" evidence="6">
    <location>
        <begin position="350"/>
        <end position="360"/>
    </location>
</feature>
<evidence type="ECO:0000256" key="4">
    <source>
        <dbReference type="ARBA" id="ARBA00022989"/>
    </source>
</evidence>
<dbReference type="PANTHER" id="PTHR39087">
    <property type="entry name" value="UPF0104 MEMBRANE PROTEIN MJ1595"/>
    <property type="match status" value="1"/>
</dbReference>
<feature type="region of interest" description="Disordered" evidence="6">
    <location>
        <begin position="342"/>
        <end position="371"/>
    </location>
</feature>
<reference evidence="8 9" key="1">
    <citation type="submission" date="2020-10" db="EMBL/GenBank/DDBJ databases">
        <title>Ca. Dormibacterota MAGs.</title>
        <authorList>
            <person name="Montgomery K."/>
        </authorList>
    </citation>
    <scope>NUCLEOTIDE SEQUENCE [LARGE SCALE GENOMIC DNA]</scope>
    <source>
        <strain evidence="8">Mitchell_Peninsula_5</strain>
    </source>
</reference>
<comment type="subcellular location">
    <subcellularLocation>
        <location evidence="1">Cell membrane</location>
        <topology evidence="1">Multi-pass membrane protein</topology>
    </subcellularLocation>
</comment>